<dbReference type="InterPro" id="IPR053008">
    <property type="entry name" value="Phomopsin_biosynth_assoc"/>
</dbReference>
<reference evidence="1 2" key="1">
    <citation type="submission" date="2018-02" db="EMBL/GenBank/DDBJ databases">
        <title>The genomes of Aspergillus section Nigri reveals drivers in fungal speciation.</title>
        <authorList>
            <consortium name="DOE Joint Genome Institute"/>
            <person name="Vesth T.C."/>
            <person name="Nybo J."/>
            <person name="Theobald S."/>
            <person name="Brandl J."/>
            <person name="Frisvad J.C."/>
            <person name="Nielsen K.F."/>
            <person name="Lyhne E.K."/>
            <person name="Kogle M.E."/>
            <person name="Kuo A."/>
            <person name="Riley R."/>
            <person name="Clum A."/>
            <person name="Nolan M."/>
            <person name="Lipzen A."/>
            <person name="Salamov A."/>
            <person name="Henrissat B."/>
            <person name="Wiebenga A."/>
            <person name="De vries R.P."/>
            <person name="Grigoriev I.V."/>
            <person name="Mortensen U.H."/>
            <person name="Andersen M.R."/>
            <person name="Baker S.E."/>
        </authorList>
    </citation>
    <scope>NUCLEOTIDE SEQUENCE [LARGE SCALE GENOMIC DNA]</scope>
    <source>
        <strain evidence="1 2">CBS 121593</strain>
    </source>
</reference>
<sequence>MKSNHETVYSCGTTPEEAVKRDCQFDMLSFAWVPKPCFDAELSSMNNAYEDFEFFYHREKPDRIPVEELKKGINKHVYTSGRYHRTHCTYAWKILQRAVLHGFHLSDNKTMNPSHYDHCSYYLIDVDHSYRARFTMEYLHCQKMPTSRGSPFW</sequence>
<dbReference type="RefSeq" id="XP_025574348.1">
    <property type="nucleotide sequence ID" value="XM_025721530.1"/>
</dbReference>
<name>A0A395GWR7_9EURO</name>
<dbReference type="OrthoDB" id="3501153at2759"/>
<dbReference type="PANTHER" id="PTHR35896:SF3">
    <property type="entry name" value="MAJOR FACILITATOR SUPERFAMILY TRANSPORTER"/>
    <property type="match status" value="1"/>
</dbReference>
<dbReference type="VEuPathDB" id="FungiDB:BO80DRAFT_446035"/>
<dbReference type="STRING" id="1448316.A0A395GWR7"/>
<protein>
    <submittedName>
        <fullName evidence="1">Uncharacterized protein</fullName>
    </submittedName>
</protein>
<gene>
    <name evidence="1" type="ORF">BO80DRAFT_446035</name>
</gene>
<proteinExistence type="predicted"/>
<dbReference type="GeneID" id="37226395"/>
<dbReference type="EMBL" id="KZ824443">
    <property type="protein sequence ID" value="RAL00021.1"/>
    <property type="molecule type" value="Genomic_DNA"/>
</dbReference>
<keyword evidence="2" id="KW-1185">Reference proteome</keyword>
<dbReference type="Proteomes" id="UP000249402">
    <property type="component" value="Unassembled WGS sequence"/>
</dbReference>
<dbReference type="AlphaFoldDB" id="A0A395GWR7"/>
<organism evidence="1 2">
    <name type="scientific">Aspergillus ibericus CBS 121593</name>
    <dbReference type="NCBI Taxonomy" id="1448316"/>
    <lineage>
        <taxon>Eukaryota</taxon>
        <taxon>Fungi</taxon>
        <taxon>Dikarya</taxon>
        <taxon>Ascomycota</taxon>
        <taxon>Pezizomycotina</taxon>
        <taxon>Eurotiomycetes</taxon>
        <taxon>Eurotiomycetidae</taxon>
        <taxon>Eurotiales</taxon>
        <taxon>Aspergillaceae</taxon>
        <taxon>Aspergillus</taxon>
        <taxon>Aspergillus subgen. Circumdati</taxon>
    </lineage>
</organism>
<evidence type="ECO:0000313" key="2">
    <source>
        <dbReference type="Proteomes" id="UP000249402"/>
    </source>
</evidence>
<evidence type="ECO:0000313" key="1">
    <source>
        <dbReference type="EMBL" id="RAL00021.1"/>
    </source>
</evidence>
<dbReference type="PANTHER" id="PTHR35896">
    <property type="entry name" value="IG-LIKE DOMAIN-CONTAINING PROTEIN"/>
    <property type="match status" value="1"/>
</dbReference>
<accession>A0A395GWR7</accession>